<dbReference type="InterPro" id="IPR002132">
    <property type="entry name" value="Ribosomal_uL5"/>
</dbReference>
<dbReference type="HAMAP" id="MF_01333_B">
    <property type="entry name" value="Ribosomal_uL5_B"/>
    <property type="match status" value="1"/>
</dbReference>
<evidence type="ECO:0000313" key="9">
    <source>
        <dbReference type="EMBL" id="OGN33003.1"/>
    </source>
</evidence>
<dbReference type="InterPro" id="IPR022803">
    <property type="entry name" value="Ribosomal_uL5_dom_sf"/>
</dbReference>
<comment type="similarity">
    <text evidence="1 5 6">Belongs to the universal ribosomal protein uL5 family.</text>
</comment>
<protein>
    <recommendedName>
        <fullName evidence="4 5">Large ribosomal subunit protein uL5</fullName>
    </recommendedName>
</protein>
<dbReference type="Pfam" id="PF00673">
    <property type="entry name" value="Ribosomal_L5_C"/>
    <property type="match status" value="1"/>
</dbReference>
<dbReference type="FunFam" id="3.30.1440.10:FF:000001">
    <property type="entry name" value="50S ribosomal protein L5"/>
    <property type="match status" value="1"/>
</dbReference>
<evidence type="ECO:0000259" key="8">
    <source>
        <dbReference type="Pfam" id="PF00673"/>
    </source>
</evidence>
<proteinExistence type="inferred from homology"/>
<evidence type="ECO:0000259" key="7">
    <source>
        <dbReference type="Pfam" id="PF00281"/>
    </source>
</evidence>
<sequence length="181" mass="20352">MLNLIEQYRKNVIPAMQKEFKIANAMAVPKVSKVTINVGVGRFFKEEKVLTRIAKDIEMLSGQKPVYRNAKKSIASFKVRQGVPVGISVAIRGKRMYDFISRLTNVALPRSKDFRGIDIKNIDTAGNLNLGLRESSIFPELNYENTKDIFSLQITVTTTAHTQAEGIALLKHMGFPIKKQK</sequence>
<evidence type="ECO:0000256" key="3">
    <source>
        <dbReference type="ARBA" id="ARBA00023274"/>
    </source>
</evidence>
<name>A0A1F8H5Z7_9BACT</name>
<dbReference type="PIRSF" id="PIRSF002161">
    <property type="entry name" value="Ribosomal_L5"/>
    <property type="match status" value="1"/>
</dbReference>
<dbReference type="GO" id="GO:0000049">
    <property type="term" value="F:tRNA binding"/>
    <property type="evidence" value="ECO:0007669"/>
    <property type="project" value="UniProtKB-UniRule"/>
</dbReference>
<accession>A0A1F8H5Z7</accession>
<comment type="subunit">
    <text evidence="5">Part of the 50S ribosomal subunit; part of the 5S rRNA/L5/L18/L25 subcomplex. Contacts the 5S rRNA and the P site tRNA. Forms a bridge to the 30S subunit in the 70S ribosome.</text>
</comment>
<keyword evidence="5" id="KW-0694">RNA-binding</keyword>
<keyword evidence="3 5" id="KW-0687">Ribonucleoprotein</keyword>
<organism evidence="9 10">
    <name type="scientific">Candidatus Yanofskybacteria bacterium RIFCSPLOWO2_02_FULL_47_9b</name>
    <dbReference type="NCBI Taxonomy" id="1802708"/>
    <lineage>
        <taxon>Bacteria</taxon>
        <taxon>Candidatus Yanofskyibacteriota</taxon>
    </lineage>
</organism>
<gene>
    <name evidence="5" type="primary">rplE</name>
    <name evidence="9" type="ORF">A3I39_00730</name>
</gene>
<dbReference type="Proteomes" id="UP000178155">
    <property type="component" value="Unassembled WGS sequence"/>
</dbReference>
<dbReference type="InterPro" id="IPR031309">
    <property type="entry name" value="Ribosomal_uL5_C"/>
</dbReference>
<keyword evidence="2 5" id="KW-0689">Ribosomal protein</keyword>
<reference evidence="9 10" key="1">
    <citation type="journal article" date="2016" name="Nat. Commun.">
        <title>Thousands of microbial genomes shed light on interconnected biogeochemical processes in an aquifer system.</title>
        <authorList>
            <person name="Anantharaman K."/>
            <person name="Brown C.T."/>
            <person name="Hug L.A."/>
            <person name="Sharon I."/>
            <person name="Castelle C.J."/>
            <person name="Probst A.J."/>
            <person name="Thomas B.C."/>
            <person name="Singh A."/>
            <person name="Wilkins M.J."/>
            <person name="Karaoz U."/>
            <person name="Brodie E.L."/>
            <person name="Williams K.H."/>
            <person name="Hubbard S.S."/>
            <person name="Banfield J.F."/>
        </authorList>
    </citation>
    <scope>NUCLEOTIDE SEQUENCE [LARGE SCALE GENOMIC DNA]</scope>
</reference>
<dbReference type="NCBIfam" id="NF000585">
    <property type="entry name" value="PRK00010.1"/>
    <property type="match status" value="1"/>
</dbReference>
<comment type="function">
    <text evidence="5">This is 1 of the proteins that bind and probably mediate the attachment of the 5S RNA into the large ribosomal subunit, where it forms part of the central protuberance. In the 70S ribosome it contacts protein S13 of the 30S subunit (bridge B1b), connecting the 2 subunits; this bridge is implicated in subunit movement. Contacts the P site tRNA; the 5S rRNA and some of its associated proteins might help stabilize positioning of ribosome-bound tRNAs.</text>
</comment>
<feature type="domain" description="Large ribosomal subunit protein uL5 C-terminal" evidence="8">
    <location>
        <begin position="84"/>
        <end position="176"/>
    </location>
</feature>
<evidence type="ECO:0000256" key="1">
    <source>
        <dbReference type="ARBA" id="ARBA00008553"/>
    </source>
</evidence>
<evidence type="ECO:0000256" key="2">
    <source>
        <dbReference type="ARBA" id="ARBA00022980"/>
    </source>
</evidence>
<dbReference type="GO" id="GO:0019843">
    <property type="term" value="F:rRNA binding"/>
    <property type="evidence" value="ECO:0007669"/>
    <property type="project" value="UniProtKB-UniRule"/>
</dbReference>
<evidence type="ECO:0000313" key="10">
    <source>
        <dbReference type="Proteomes" id="UP000178155"/>
    </source>
</evidence>
<evidence type="ECO:0000256" key="6">
    <source>
        <dbReference type="RuleBase" id="RU003930"/>
    </source>
</evidence>
<feature type="domain" description="Large ribosomal subunit protein uL5 N-terminal" evidence="7">
    <location>
        <begin position="24"/>
        <end position="80"/>
    </location>
</feature>
<dbReference type="Pfam" id="PF00281">
    <property type="entry name" value="Ribosomal_L5"/>
    <property type="match status" value="1"/>
</dbReference>
<dbReference type="EMBL" id="MGKW01000041">
    <property type="protein sequence ID" value="OGN33003.1"/>
    <property type="molecule type" value="Genomic_DNA"/>
</dbReference>
<dbReference type="GO" id="GO:1990904">
    <property type="term" value="C:ribonucleoprotein complex"/>
    <property type="evidence" value="ECO:0007669"/>
    <property type="project" value="UniProtKB-KW"/>
</dbReference>
<dbReference type="SUPFAM" id="SSF55282">
    <property type="entry name" value="RL5-like"/>
    <property type="match status" value="1"/>
</dbReference>
<keyword evidence="5" id="KW-0699">rRNA-binding</keyword>
<dbReference type="GO" id="GO:0006412">
    <property type="term" value="P:translation"/>
    <property type="evidence" value="ECO:0007669"/>
    <property type="project" value="UniProtKB-UniRule"/>
</dbReference>
<evidence type="ECO:0000256" key="4">
    <source>
        <dbReference type="ARBA" id="ARBA00035245"/>
    </source>
</evidence>
<dbReference type="AlphaFoldDB" id="A0A1F8H5Z7"/>
<dbReference type="InterPro" id="IPR020930">
    <property type="entry name" value="Ribosomal_uL5_bac-type"/>
</dbReference>
<keyword evidence="5" id="KW-0820">tRNA-binding</keyword>
<dbReference type="PANTHER" id="PTHR11994">
    <property type="entry name" value="60S RIBOSOMAL PROTEIN L11-RELATED"/>
    <property type="match status" value="1"/>
</dbReference>
<dbReference type="InterPro" id="IPR031310">
    <property type="entry name" value="Ribosomal_uL5_N"/>
</dbReference>
<evidence type="ECO:0000256" key="5">
    <source>
        <dbReference type="HAMAP-Rule" id="MF_01333"/>
    </source>
</evidence>
<dbReference type="GO" id="GO:0005840">
    <property type="term" value="C:ribosome"/>
    <property type="evidence" value="ECO:0007669"/>
    <property type="project" value="UniProtKB-KW"/>
</dbReference>
<dbReference type="Gene3D" id="3.30.1440.10">
    <property type="match status" value="1"/>
</dbReference>
<comment type="caution">
    <text evidence="9">The sequence shown here is derived from an EMBL/GenBank/DDBJ whole genome shotgun (WGS) entry which is preliminary data.</text>
</comment>
<dbReference type="GO" id="GO:0003735">
    <property type="term" value="F:structural constituent of ribosome"/>
    <property type="evidence" value="ECO:0007669"/>
    <property type="project" value="InterPro"/>
</dbReference>